<evidence type="ECO:0000259" key="9">
    <source>
        <dbReference type="Pfam" id="PF25917"/>
    </source>
</evidence>
<dbReference type="PANTHER" id="PTHR30386:SF28">
    <property type="entry name" value="EXPORTED PROTEIN"/>
    <property type="match status" value="1"/>
</dbReference>
<keyword evidence="3" id="KW-0813">Transport</keyword>
<comment type="subcellular location">
    <subcellularLocation>
        <location evidence="1">Membrane</location>
        <topology evidence="1">Single-pass membrane protein</topology>
    </subcellularLocation>
</comment>
<evidence type="ECO:0000256" key="4">
    <source>
        <dbReference type="ARBA" id="ARBA00022692"/>
    </source>
</evidence>
<keyword evidence="7" id="KW-0175">Coiled coil</keyword>
<organism evidence="10 11">
    <name type="scientific">Nitratireductor rhodophyticola</name>
    <dbReference type="NCBI Taxonomy" id="2854036"/>
    <lineage>
        <taxon>Bacteria</taxon>
        <taxon>Pseudomonadati</taxon>
        <taxon>Pseudomonadota</taxon>
        <taxon>Alphaproteobacteria</taxon>
        <taxon>Hyphomicrobiales</taxon>
        <taxon>Phyllobacteriaceae</taxon>
        <taxon>Nitratireductor</taxon>
    </lineage>
</organism>
<dbReference type="EMBL" id="JAHSQO010000005">
    <property type="protein sequence ID" value="MBY8918307.1"/>
    <property type="molecule type" value="Genomic_DNA"/>
</dbReference>
<comment type="similarity">
    <text evidence="2">Belongs to the membrane fusion protein (MFP) (TC 8.A.1) family.</text>
</comment>
<dbReference type="Gene3D" id="2.40.50.100">
    <property type="match status" value="1"/>
</dbReference>
<dbReference type="InterPro" id="IPR058625">
    <property type="entry name" value="MdtA-like_BSH"/>
</dbReference>
<dbReference type="InterPro" id="IPR050739">
    <property type="entry name" value="MFP"/>
</dbReference>
<evidence type="ECO:0000256" key="6">
    <source>
        <dbReference type="ARBA" id="ARBA00023136"/>
    </source>
</evidence>
<accession>A0ABS7RD04</accession>
<reference evidence="10 11" key="1">
    <citation type="submission" date="2021-06" db="EMBL/GenBank/DDBJ databases">
        <title>Nitratireductor porphyridii sp. nov., isolated from a small marine red alga, Porphyridium purpureum in South Korea.</title>
        <authorList>
            <person name="Kim K.H."/>
            <person name="Kristyanto S."/>
            <person name="Jeon C.O."/>
        </authorList>
    </citation>
    <scope>NUCLEOTIDE SEQUENCE [LARGE SCALE GENOMIC DNA]</scope>
    <source>
        <strain evidence="10 11">R6</strain>
    </source>
</reference>
<keyword evidence="6 8" id="KW-0472">Membrane</keyword>
<proteinExistence type="inferred from homology"/>
<feature type="transmembrane region" description="Helical" evidence="8">
    <location>
        <begin position="12"/>
        <end position="32"/>
    </location>
</feature>
<evidence type="ECO:0000256" key="1">
    <source>
        <dbReference type="ARBA" id="ARBA00004167"/>
    </source>
</evidence>
<dbReference type="InterPro" id="IPR006144">
    <property type="entry name" value="Secretion_HlyD_CS"/>
</dbReference>
<protein>
    <submittedName>
        <fullName evidence="10">HlyD family efflux transporter periplasmic adaptor subunit</fullName>
    </submittedName>
</protein>
<dbReference type="Pfam" id="PF25917">
    <property type="entry name" value="BSH_RND"/>
    <property type="match status" value="1"/>
</dbReference>
<gene>
    <name evidence="10" type="ORF">KVG22_17010</name>
</gene>
<feature type="coiled-coil region" evidence="7">
    <location>
        <begin position="182"/>
        <end position="241"/>
    </location>
</feature>
<evidence type="ECO:0000313" key="10">
    <source>
        <dbReference type="EMBL" id="MBY8918307.1"/>
    </source>
</evidence>
<dbReference type="PANTHER" id="PTHR30386">
    <property type="entry name" value="MEMBRANE FUSION SUBUNIT OF EMRAB-TOLC MULTIDRUG EFFLUX PUMP"/>
    <property type="match status" value="1"/>
</dbReference>
<feature type="coiled-coil region" evidence="7">
    <location>
        <begin position="123"/>
        <end position="150"/>
    </location>
</feature>
<evidence type="ECO:0000256" key="3">
    <source>
        <dbReference type="ARBA" id="ARBA00022448"/>
    </source>
</evidence>
<keyword evidence="5 8" id="KW-1133">Transmembrane helix</keyword>
<feature type="domain" description="Multidrug resistance protein MdtA-like barrel-sandwich hybrid" evidence="9">
    <location>
        <begin position="59"/>
        <end position="275"/>
    </location>
</feature>
<evidence type="ECO:0000256" key="8">
    <source>
        <dbReference type="SAM" id="Phobius"/>
    </source>
</evidence>
<dbReference type="PROSITE" id="PS00543">
    <property type="entry name" value="HLYD_FAMILY"/>
    <property type="match status" value="1"/>
</dbReference>
<keyword evidence="4 8" id="KW-0812">Transmembrane</keyword>
<dbReference type="Proteomes" id="UP000777661">
    <property type="component" value="Unassembled WGS sequence"/>
</dbReference>
<evidence type="ECO:0000256" key="7">
    <source>
        <dbReference type="SAM" id="Coils"/>
    </source>
</evidence>
<evidence type="ECO:0000256" key="5">
    <source>
        <dbReference type="ARBA" id="ARBA00022989"/>
    </source>
</evidence>
<dbReference type="PRINTS" id="PR01490">
    <property type="entry name" value="RTXTOXIND"/>
</dbReference>
<evidence type="ECO:0000313" key="11">
    <source>
        <dbReference type="Proteomes" id="UP000777661"/>
    </source>
</evidence>
<keyword evidence="11" id="KW-1185">Reference proteome</keyword>
<evidence type="ECO:0000256" key="2">
    <source>
        <dbReference type="ARBA" id="ARBA00009477"/>
    </source>
</evidence>
<comment type="caution">
    <text evidence="10">The sequence shown here is derived from an EMBL/GenBank/DDBJ whole genome shotgun (WGS) entry which is preliminary data.</text>
</comment>
<name>A0ABS7RD04_9HYPH</name>
<sequence>MGRPAVLNTISTATFAWFSLAFVVAALLFLVFGEYTRRIRVSGVILPIDGLTRMVAPQAGWIAELKVREGARVRQGDVLYRVSIDSTTTLGNTQDAITKVLRDGLEELRAAFSRQKALDVIEKQSLVTQKHDLEREIVQLEEQIRLGEEFTSQMAEFAERQQQLISKGISVSREYEARLQSLNSQRAQLAGLRRELVQLSSRFNQVENQLYGFDLTAEARKAEIRRQILAAEQSLSEGEAKRELLITAPRDGKVTGIITLAGQTVGAGTPLLTIVPEDRPLVAQLLAPSSAIGFIREGTEVLLRYEAFPYQKFGQHSGRISLISRANLSPEEVAQFSLGKFNLQTAPTLYRITVQPDSARVMAYGRAEPLQAGMQLEAHLLLETRPLYQWILEPLYSLGGSFVTKGEE</sequence>